<evidence type="ECO:0000256" key="11">
    <source>
        <dbReference type="ARBA" id="ARBA00023163"/>
    </source>
</evidence>
<evidence type="ECO:0000256" key="5">
    <source>
        <dbReference type="ARBA" id="ARBA00022723"/>
    </source>
</evidence>
<keyword evidence="5" id="KW-0479">Metal-binding</keyword>
<organism evidence="18 19">
    <name type="scientific">Diatraea saccharalis</name>
    <name type="common">sugarcane borer</name>
    <dbReference type="NCBI Taxonomy" id="40085"/>
    <lineage>
        <taxon>Eukaryota</taxon>
        <taxon>Metazoa</taxon>
        <taxon>Ecdysozoa</taxon>
        <taxon>Arthropoda</taxon>
        <taxon>Hexapoda</taxon>
        <taxon>Insecta</taxon>
        <taxon>Pterygota</taxon>
        <taxon>Neoptera</taxon>
        <taxon>Endopterygota</taxon>
        <taxon>Lepidoptera</taxon>
        <taxon>Glossata</taxon>
        <taxon>Ditrysia</taxon>
        <taxon>Pyraloidea</taxon>
        <taxon>Crambidae</taxon>
        <taxon>Crambinae</taxon>
        <taxon>Diatraea</taxon>
    </lineage>
</organism>
<feature type="active site" description="Proton donor/acceptor" evidence="15">
    <location>
        <position position="433"/>
    </location>
</feature>
<dbReference type="Proteomes" id="UP001153714">
    <property type="component" value="Chromosome 19"/>
</dbReference>
<dbReference type="CDD" id="cd04301">
    <property type="entry name" value="NAT_SF"/>
    <property type="match status" value="1"/>
</dbReference>
<evidence type="ECO:0000256" key="8">
    <source>
        <dbReference type="ARBA" id="ARBA00022833"/>
    </source>
</evidence>
<feature type="region of interest" description="Disordered" evidence="16">
    <location>
        <begin position="207"/>
        <end position="249"/>
    </location>
</feature>
<reference evidence="18" key="2">
    <citation type="submission" date="2022-10" db="EMBL/GenBank/DDBJ databases">
        <authorList>
            <consortium name="ENA_rothamsted_submissions"/>
            <consortium name="culmorum"/>
            <person name="King R."/>
        </authorList>
    </citation>
    <scope>NUCLEOTIDE SEQUENCE</scope>
</reference>
<dbReference type="InterPro" id="IPR036388">
    <property type="entry name" value="WH-like_DNA-bd_sf"/>
</dbReference>
<evidence type="ECO:0000256" key="1">
    <source>
        <dbReference type="ARBA" id="ARBA00004123"/>
    </source>
</evidence>
<dbReference type="PANTHER" id="PTHR10615">
    <property type="entry name" value="HISTONE ACETYLTRANSFERASE"/>
    <property type="match status" value="1"/>
</dbReference>
<evidence type="ECO:0000259" key="17">
    <source>
        <dbReference type="PROSITE" id="PS51726"/>
    </source>
</evidence>
<dbReference type="Pfam" id="PF01853">
    <property type="entry name" value="MOZ_SAS"/>
    <property type="match status" value="1"/>
</dbReference>
<evidence type="ECO:0000256" key="14">
    <source>
        <dbReference type="ARBA" id="ARBA00023315"/>
    </source>
</evidence>
<evidence type="ECO:0000256" key="3">
    <source>
        <dbReference type="ARBA" id="ARBA00013184"/>
    </source>
</evidence>
<keyword evidence="4" id="KW-0808">Transferase</keyword>
<comment type="subcellular location">
    <subcellularLocation>
        <location evidence="1">Nucleus</location>
    </subcellularLocation>
</comment>
<evidence type="ECO:0000256" key="6">
    <source>
        <dbReference type="ARBA" id="ARBA00022763"/>
    </source>
</evidence>
<dbReference type="FunFam" id="3.40.630.30:FF:000002">
    <property type="entry name" value="Histone acetyltransferase"/>
    <property type="match status" value="1"/>
</dbReference>
<evidence type="ECO:0000256" key="10">
    <source>
        <dbReference type="ARBA" id="ARBA00023015"/>
    </source>
</evidence>
<dbReference type="Pfam" id="PF17772">
    <property type="entry name" value="zf-MYST"/>
    <property type="match status" value="1"/>
</dbReference>
<dbReference type="GO" id="GO:0000724">
    <property type="term" value="P:double-strand break repair via homologous recombination"/>
    <property type="evidence" value="ECO:0007669"/>
    <property type="project" value="TreeGrafter"/>
</dbReference>
<reference evidence="18" key="1">
    <citation type="submission" date="2021-12" db="EMBL/GenBank/DDBJ databases">
        <authorList>
            <person name="King R."/>
        </authorList>
    </citation>
    <scope>NUCLEOTIDE SEQUENCE</scope>
</reference>
<dbReference type="PANTHER" id="PTHR10615:SF219">
    <property type="entry name" value="HISTONE ACETYLTRANSFERASE KAT5"/>
    <property type="match status" value="1"/>
</dbReference>
<evidence type="ECO:0000256" key="7">
    <source>
        <dbReference type="ARBA" id="ARBA00022771"/>
    </source>
</evidence>
<accession>A0A9P0C8X0</accession>
<dbReference type="GO" id="GO:0008270">
    <property type="term" value="F:zinc ion binding"/>
    <property type="evidence" value="ECO:0007669"/>
    <property type="project" value="UniProtKB-KW"/>
</dbReference>
<dbReference type="EMBL" id="OU893350">
    <property type="protein sequence ID" value="CAH0755193.1"/>
    <property type="molecule type" value="Genomic_DNA"/>
</dbReference>
<dbReference type="FunFam" id="3.30.60.60:FF:000001">
    <property type="entry name" value="Histone acetyltransferase"/>
    <property type="match status" value="1"/>
</dbReference>
<keyword evidence="19" id="KW-1185">Reference proteome</keyword>
<dbReference type="GO" id="GO:0003682">
    <property type="term" value="F:chromatin binding"/>
    <property type="evidence" value="ECO:0007669"/>
    <property type="project" value="UniProtKB-ARBA"/>
</dbReference>
<feature type="domain" description="MYST-type HAT" evidence="17">
    <location>
        <begin position="257"/>
        <end position="535"/>
    </location>
</feature>
<dbReference type="GO" id="GO:0046972">
    <property type="term" value="F:histone H4K16 acetyltransferase activity"/>
    <property type="evidence" value="ECO:0007669"/>
    <property type="project" value="TreeGrafter"/>
</dbReference>
<keyword evidence="10" id="KW-0805">Transcription regulation</keyword>
<keyword evidence="14" id="KW-0012">Acyltransferase</keyword>
<evidence type="ECO:0000313" key="18">
    <source>
        <dbReference type="EMBL" id="CAH0755193.1"/>
    </source>
</evidence>
<dbReference type="InterPro" id="IPR050603">
    <property type="entry name" value="MYST_HAT"/>
</dbReference>
<dbReference type="InterPro" id="IPR016181">
    <property type="entry name" value="Acyl_CoA_acyltransferase"/>
</dbReference>
<dbReference type="InterPro" id="IPR025995">
    <property type="entry name" value="Tudor-knot"/>
</dbReference>
<dbReference type="Gene3D" id="2.30.30.140">
    <property type="match status" value="1"/>
</dbReference>
<keyword evidence="8" id="KW-0862">Zinc</keyword>
<evidence type="ECO:0000313" key="19">
    <source>
        <dbReference type="Proteomes" id="UP001153714"/>
    </source>
</evidence>
<dbReference type="Gene3D" id="3.40.630.30">
    <property type="match status" value="1"/>
</dbReference>
<dbReference type="EC" id="2.3.1.48" evidence="3"/>
<keyword evidence="11" id="KW-0804">Transcription</keyword>
<name>A0A9P0C8X0_9NEOP</name>
<evidence type="ECO:0000256" key="2">
    <source>
        <dbReference type="ARBA" id="ARBA00010107"/>
    </source>
</evidence>
<comment type="similarity">
    <text evidence="2">Belongs to the MYST (SAS/MOZ) family.</text>
</comment>
<gene>
    <name evidence="18" type="ORF">DIATSA_LOCUS5987</name>
</gene>
<dbReference type="SUPFAM" id="SSF54160">
    <property type="entry name" value="Chromo domain-like"/>
    <property type="match status" value="1"/>
</dbReference>
<dbReference type="InterPro" id="IPR000953">
    <property type="entry name" value="Chromo/chromo_shadow_dom"/>
</dbReference>
<dbReference type="SUPFAM" id="SSF55729">
    <property type="entry name" value="Acyl-CoA N-acyltransferases (Nat)"/>
    <property type="match status" value="1"/>
</dbReference>
<dbReference type="AlphaFoldDB" id="A0A9P0C8X0"/>
<dbReference type="GO" id="GO:0006355">
    <property type="term" value="P:regulation of DNA-templated transcription"/>
    <property type="evidence" value="ECO:0007669"/>
    <property type="project" value="InterPro"/>
</dbReference>
<feature type="region of interest" description="Disordered" evidence="16">
    <location>
        <begin position="82"/>
        <end position="103"/>
    </location>
</feature>
<dbReference type="Pfam" id="PF11717">
    <property type="entry name" value="Tudor-knot"/>
    <property type="match status" value="1"/>
</dbReference>
<dbReference type="Gene3D" id="1.10.10.10">
    <property type="entry name" value="Winged helix-like DNA-binding domain superfamily/Winged helix DNA-binding domain"/>
    <property type="match status" value="1"/>
</dbReference>
<dbReference type="InterPro" id="IPR002717">
    <property type="entry name" value="HAT_MYST-type"/>
</dbReference>
<keyword evidence="9" id="KW-0007">Acetylation</keyword>
<proteinExistence type="inferred from homology"/>
<dbReference type="GO" id="GO:0035267">
    <property type="term" value="C:NuA4 histone acetyltransferase complex"/>
    <property type="evidence" value="ECO:0007669"/>
    <property type="project" value="TreeGrafter"/>
</dbReference>
<evidence type="ECO:0000256" key="4">
    <source>
        <dbReference type="ARBA" id="ARBA00022679"/>
    </source>
</evidence>
<dbReference type="Gene3D" id="3.30.60.60">
    <property type="entry name" value="N-acetyl transferase-like"/>
    <property type="match status" value="1"/>
</dbReference>
<evidence type="ECO:0000256" key="13">
    <source>
        <dbReference type="ARBA" id="ARBA00023242"/>
    </source>
</evidence>
<dbReference type="GO" id="GO:0005705">
    <property type="term" value="C:polytene chromosome interband"/>
    <property type="evidence" value="ECO:0007669"/>
    <property type="project" value="UniProtKB-ARBA"/>
</dbReference>
<dbReference type="GO" id="GO:0005634">
    <property type="term" value="C:nucleus"/>
    <property type="evidence" value="ECO:0007669"/>
    <property type="project" value="UniProtKB-SubCell"/>
</dbReference>
<keyword evidence="13" id="KW-0539">Nucleus</keyword>
<evidence type="ECO:0000256" key="9">
    <source>
        <dbReference type="ARBA" id="ARBA00022990"/>
    </source>
</evidence>
<dbReference type="OrthoDB" id="787137at2759"/>
<protein>
    <recommendedName>
        <fullName evidence="3">histone acetyltransferase</fullName>
        <ecNumber evidence="3">2.3.1.48</ecNumber>
    </recommendedName>
</protein>
<keyword evidence="12" id="KW-0234">DNA repair</keyword>
<dbReference type="FunFam" id="2.30.30.140:FF:000013">
    <property type="entry name" value="Histone acetyltransferase"/>
    <property type="match status" value="1"/>
</dbReference>
<evidence type="ECO:0000256" key="15">
    <source>
        <dbReference type="PIRSR" id="PIRSR602717-51"/>
    </source>
</evidence>
<evidence type="ECO:0000256" key="12">
    <source>
        <dbReference type="ARBA" id="ARBA00023204"/>
    </source>
</evidence>
<dbReference type="SMART" id="SM00298">
    <property type="entry name" value="CHROMO"/>
    <property type="match status" value="1"/>
</dbReference>
<dbReference type="InterPro" id="IPR016197">
    <property type="entry name" value="Chromo-like_dom_sf"/>
</dbReference>
<keyword evidence="7" id="KW-0863">Zinc-finger</keyword>
<dbReference type="PROSITE" id="PS51726">
    <property type="entry name" value="MYST_HAT"/>
    <property type="match status" value="1"/>
</dbReference>
<dbReference type="GO" id="GO:0140861">
    <property type="term" value="P:DNA repair-dependent chromatin remodeling"/>
    <property type="evidence" value="ECO:0007669"/>
    <property type="project" value="UniProtKB-ARBA"/>
</dbReference>
<sequence>MNENDEDLTTFCDSATALVEGCRLPVRMQGGEDWPLAEIISIKEHHGQRGYYVHYVDFNKRLDEWVGESWLDTRKVQFPRRDGATTAGTTTPKKTHIGSGGGMMPNFINDSVCNENQKSISNNIRPTPVNHQPPQKLPEKAHFSNALNGSTQKNAHVPLPTPMPPVIEPRQLISRPASPTLGHDTSSLVNGGAVLAAALQKKINRKRKANSLDNEPDPIPALEAESGDTLPSGAATPTARPRQSGSLVAHGHDDLVTRMKNIEMIELGRHRIRPWYFAPYPQEMVGLPCIYICEFCLKYRKSKKCLERHLIKCKLKHPPGNEIYRKGSISFFEIDGRKNKCYAQNLCLLAKLFLDHKTLYYDTDPFLFYVMTEFDSRGFHIVGYFSKEKESTEDYNVACILTLPPYQRKGYGKLLIEFSYELSKFEGKTGSPEKPLSDLGLLSYRSYWAQTILDILMHSKPVGDNEKPIITINEICELTSIKKEDVISTLQNLNLINYYKGQYIISVNQETIQQHDKAMEKRMLRIDPKCLHWTPKDWSKRAKCV</sequence>
<evidence type="ECO:0000256" key="16">
    <source>
        <dbReference type="SAM" id="MobiDB-lite"/>
    </source>
</evidence>
<keyword evidence="6" id="KW-0227">DNA damage</keyword>
<dbReference type="InterPro" id="IPR040706">
    <property type="entry name" value="Zf-MYST"/>
</dbReference>
<dbReference type="FunFam" id="1.10.10.10:FF:000022">
    <property type="entry name" value="Histone acetyltransferase"/>
    <property type="match status" value="1"/>
</dbReference>